<accession>A0ABT1NTS5</accession>
<dbReference type="EMBL" id="JANFLP010000014">
    <property type="protein sequence ID" value="MCQ1950986.1"/>
    <property type="molecule type" value="Genomic_DNA"/>
</dbReference>
<evidence type="ECO:0000313" key="5">
    <source>
        <dbReference type="Proteomes" id="UP001206924"/>
    </source>
</evidence>
<dbReference type="InterPro" id="IPR007060">
    <property type="entry name" value="FtsL/DivIC"/>
</dbReference>
<gene>
    <name evidence="4" type="ORF">NNX28_13745</name>
</gene>
<feature type="compositionally biased region" description="Low complexity" evidence="2">
    <location>
        <begin position="124"/>
        <end position="134"/>
    </location>
</feature>
<dbReference type="RefSeq" id="WP_255866159.1">
    <property type="nucleotide sequence ID" value="NZ_CP104263.1"/>
</dbReference>
<dbReference type="Pfam" id="PF04977">
    <property type="entry name" value="DivIC"/>
    <property type="match status" value="1"/>
</dbReference>
<keyword evidence="1" id="KW-0175">Coiled coil</keyword>
<reference evidence="4 5" key="1">
    <citation type="submission" date="2022-07" db="EMBL/GenBank/DDBJ databases">
        <title>Novel species in genus Arthrobacter.</title>
        <authorList>
            <person name="Liu Y."/>
        </authorList>
    </citation>
    <scope>NUCLEOTIDE SEQUENCE [LARGE SCALE GENOMIC DNA]</scope>
    <source>
        <strain evidence="5">zg-Y859</strain>
    </source>
</reference>
<feature type="coiled-coil region" evidence="1">
    <location>
        <begin position="173"/>
        <end position="200"/>
    </location>
</feature>
<feature type="compositionally biased region" description="Low complexity" evidence="2">
    <location>
        <begin position="27"/>
        <end position="78"/>
    </location>
</feature>
<feature type="region of interest" description="Disordered" evidence="2">
    <location>
        <begin position="1"/>
        <end position="135"/>
    </location>
</feature>
<feature type="transmembrane region" description="Helical" evidence="3">
    <location>
        <begin position="152"/>
        <end position="174"/>
    </location>
</feature>
<sequence>MPTRRPKVPRSAAPANPDRVKASGGDASKPVKAAAPKAATPKAAAPKGATPKATAPKAAAPKATAKKAPAAKAKQPAARKAEAPKAGTQPGNQRFGKMSASDARAAVRSQLSGAIRRKSDPAPESKAPAAVPEVEAPDELRPVPAKAFSGRLLVLAMVMVAITVLLAPSVRTYLQQRSEIAVMKAEIAEAEATQAELEVQLGRWEDPAYIKQQARDRIFLVMPGEKRYLVKGENGVEQAEQLASEEEPEDLQWVDSLWDSVKKSATAQ</sequence>
<keyword evidence="5" id="KW-1185">Reference proteome</keyword>
<organism evidence="4 5">
    <name type="scientific">Arthrobacter jinronghuae</name>
    <dbReference type="NCBI Taxonomy" id="2964609"/>
    <lineage>
        <taxon>Bacteria</taxon>
        <taxon>Bacillati</taxon>
        <taxon>Actinomycetota</taxon>
        <taxon>Actinomycetes</taxon>
        <taxon>Micrococcales</taxon>
        <taxon>Micrococcaceae</taxon>
        <taxon>Arthrobacter</taxon>
    </lineage>
</organism>
<evidence type="ECO:0000313" key="4">
    <source>
        <dbReference type="EMBL" id="MCQ1950986.1"/>
    </source>
</evidence>
<keyword evidence="3" id="KW-0812">Transmembrane</keyword>
<comment type="caution">
    <text evidence="4">The sequence shown here is derived from an EMBL/GenBank/DDBJ whole genome shotgun (WGS) entry which is preliminary data.</text>
</comment>
<protein>
    <submittedName>
        <fullName evidence="4">Septum formation initiator family protein</fullName>
    </submittedName>
</protein>
<name>A0ABT1NTS5_9MICC</name>
<evidence type="ECO:0000256" key="1">
    <source>
        <dbReference type="SAM" id="Coils"/>
    </source>
</evidence>
<keyword evidence="3" id="KW-1133">Transmembrane helix</keyword>
<evidence type="ECO:0000256" key="2">
    <source>
        <dbReference type="SAM" id="MobiDB-lite"/>
    </source>
</evidence>
<keyword evidence="3" id="KW-0472">Membrane</keyword>
<dbReference type="Proteomes" id="UP001206924">
    <property type="component" value="Unassembled WGS sequence"/>
</dbReference>
<proteinExistence type="predicted"/>
<evidence type="ECO:0000256" key="3">
    <source>
        <dbReference type="SAM" id="Phobius"/>
    </source>
</evidence>